<dbReference type="Gene3D" id="3.40.50.300">
    <property type="entry name" value="P-loop containing nucleotide triphosphate hydrolases"/>
    <property type="match status" value="1"/>
</dbReference>
<dbReference type="Pfam" id="PF00271">
    <property type="entry name" value="Helicase_C"/>
    <property type="match status" value="1"/>
</dbReference>
<dbReference type="SUPFAM" id="SSF52540">
    <property type="entry name" value="P-loop containing nucleoside triphosphate hydrolases"/>
    <property type="match status" value="1"/>
</dbReference>
<dbReference type="PROSITE" id="PS51194">
    <property type="entry name" value="HELICASE_CTER"/>
    <property type="match status" value="1"/>
</dbReference>
<keyword evidence="2" id="KW-0347">Helicase</keyword>
<sequence length="152" mass="16820">LAFLRDARTAEDVHALLRYYTTTLNYVSSLAKGSIVKQELEDATFRIRGQVGRDLNVVYTSSRTPSAEVVDVVHKIENPPGWEDAAFLDALVATSMISHGVDLERVNIMVMDGVPEETAEYIQASSRSGRRHVGLVVVVLADYVLRSASIYH</sequence>
<dbReference type="GO" id="GO:0004386">
    <property type="term" value="F:helicase activity"/>
    <property type="evidence" value="ECO:0007669"/>
    <property type="project" value="UniProtKB-KW"/>
</dbReference>
<protein>
    <submittedName>
        <fullName evidence="2">Helicase conserved</fullName>
    </submittedName>
</protein>
<dbReference type="InterPro" id="IPR001650">
    <property type="entry name" value="Helicase_C-like"/>
</dbReference>
<evidence type="ECO:0000313" key="2">
    <source>
        <dbReference type="EMBL" id="EQD34879.1"/>
    </source>
</evidence>
<dbReference type="InterPro" id="IPR027417">
    <property type="entry name" value="P-loop_NTPase"/>
</dbReference>
<name>T1A1D7_9ZZZZ</name>
<keyword evidence="2" id="KW-0378">Hydrolase</keyword>
<dbReference type="EMBL" id="AUZY01011367">
    <property type="protein sequence ID" value="EQD34879.1"/>
    <property type="molecule type" value="Genomic_DNA"/>
</dbReference>
<reference evidence="2" key="2">
    <citation type="journal article" date="2014" name="ISME J.">
        <title>Microbial stratification in low pH oxic and suboxic macroscopic growths along an acid mine drainage.</title>
        <authorList>
            <person name="Mendez-Garcia C."/>
            <person name="Mesa V."/>
            <person name="Sprenger R.R."/>
            <person name="Richter M."/>
            <person name="Diez M.S."/>
            <person name="Solano J."/>
            <person name="Bargiela R."/>
            <person name="Golyshina O.V."/>
            <person name="Manteca A."/>
            <person name="Ramos J.L."/>
            <person name="Gallego J.R."/>
            <person name="Llorente I."/>
            <person name="Martins Dos Santos V.A."/>
            <person name="Jensen O.N."/>
            <person name="Pelaez A.I."/>
            <person name="Sanchez J."/>
            <person name="Ferrer M."/>
        </authorList>
    </citation>
    <scope>NUCLEOTIDE SEQUENCE</scope>
</reference>
<evidence type="ECO:0000259" key="1">
    <source>
        <dbReference type="PROSITE" id="PS51194"/>
    </source>
</evidence>
<accession>T1A1D7</accession>
<feature type="non-terminal residue" evidence="2">
    <location>
        <position position="152"/>
    </location>
</feature>
<gene>
    <name evidence="2" type="ORF">B1B_17033</name>
</gene>
<feature type="non-terminal residue" evidence="2">
    <location>
        <position position="1"/>
    </location>
</feature>
<organism evidence="2">
    <name type="scientific">mine drainage metagenome</name>
    <dbReference type="NCBI Taxonomy" id="410659"/>
    <lineage>
        <taxon>unclassified sequences</taxon>
        <taxon>metagenomes</taxon>
        <taxon>ecological metagenomes</taxon>
    </lineage>
</organism>
<reference evidence="2" key="1">
    <citation type="submission" date="2013-08" db="EMBL/GenBank/DDBJ databases">
        <authorList>
            <person name="Mendez C."/>
            <person name="Richter M."/>
            <person name="Ferrer M."/>
            <person name="Sanchez J."/>
        </authorList>
    </citation>
    <scope>NUCLEOTIDE SEQUENCE</scope>
</reference>
<comment type="caution">
    <text evidence="2">The sequence shown here is derived from an EMBL/GenBank/DDBJ whole genome shotgun (WGS) entry which is preliminary data.</text>
</comment>
<keyword evidence="2" id="KW-0067">ATP-binding</keyword>
<feature type="domain" description="Helicase C-terminal" evidence="1">
    <location>
        <begin position="12"/>
        <end position="152"/>
    </location>
</feature>
<dbReference type="AlphaFoldDB" id="T1A1D7"/>
<keyword evidence="2" id="KW-0547">Nucleotide-binding</keyword>
<proteinExistence type="predicted"/>
<dbReference type="SMART" id="SM00490">
    <property type="entry name" value="HELICc"/>
    <property type="match status" value="1"/>
</dbReference>